<comment type="caution">
    <text evidence="9">Lacks conserved residue(s) required for the propagation of feature annotation.</text>
</comment>
<evidence type="ECO:0000256" key="8">
    <source>
        <dbReference type="ARBA" id="ARBA00044633"/>
    </source>
</evidence>
<dbReference type="CDD" id="cd01556">
    <property type="entry name" value="EPSP_synthase"/>
    <property type="match status" value="1"/>
</dbReference>
<evidence type="ECO:0000313" key="15">
    <source>
        <dbReference type="Proteomes" id="UP001370299"/>
    </source>
</evidence>
<dbReference type="SUPFAM" id="SSF55205">
    <property type="entry name" value="EPT/RTPC-like"/>
    <property type="match status" value="1"/>
</dbReference>
<feature type="domain" description="AMP-binding enzyme C-terminal" evidence="13">
    <location>
        <begin position="975"/>
        <end position="1052"/>
    </location>
</feature>
<keyword evidence="4" id="KW-0436">Ligase</keyword>
<evidence type="ECO:0000256" key="4">
    <source>
        <dbReference type="ARBA" id="ARBA00022598"/>
    </source>
</evidence>
<dbReference type="InterPro" id="IPR020845">
    <property type="entry name" value="AMP-binding_CS"/>
</dbReference>
<comment type="catalytic activity">
    <reaction evidence="8">
        <text>3-phosphoshikimate + phosphoenolpyruvate = 5-O-(1-carboxyvinyl)-3-phosphoshikimate + phosphate</text>
        <dbReference type="Rhea" id="RHEA:21256"/>
        <dbReference type="ChEBI" id="CHEBI:43474"/>
        <dbReference type="ChEBI" id="CHEBI:57701"/>
        <dbReference type="ChEBI" id="CHEBI:58702"/>
        <dbReference type="ChEBI" id="CHEBI:145989"/>
        <dbReference type="EC" id="2.5.1.19"/>
    </reaction>
    <physiologicalReaction direction="left-to-right" evidence="8">
        <dbReference type="Rhea" id="RHEA:21257"/>
    </physiologicalReaction>
</comment>
<feature type="compositionally biased region" description="Basic and acidic residues" evidence="10">
    <location>
        <begin position="468"/>
        <end position="490"/>
    </location>
</feature>
<organism evidence="14 15">
    <name type="scientific">Curtobacterium citreum</name>
    <dbReference type="NCBI Taxonomy" id="2036"/>
    <lineage>
        <taxon>Bacteria</taxon>
        <taxon>Bacillati</taxon>
        <taxon>Actinomycetota</taxon>
        <taxon>Actinomycetes</taxon>
        <taxon>Micrococcales</taxon>
        <taxon>Microbacteriaceae</taxon>
        <taxon>Curtobacterium</taxon>
    </lineage>
</organism>
<feature type="binding site" evidence="9">
    <location>
        <position position="175"/>
    </location>
    <ligand>
        <name>3-phosphoshikimate</name>
        <dbReference type="ChEBI" id="CHEBI:145989"/>
    </ligand>
</feature>
<comment type="pathway">
    <text evidence="1 9">Metabolic intermediate biosynthesis; chorismate biosynthesis; chorismate from D-erythrose 4-phosphate and phosphoenolpyruvate: step 6/7.</text>
</comment>
<comment type="subcellular location">
    <subcellularLocation>
        <location evidence="9">Cytoplasm</location>
    </subcellularLocation>
</comment>
<feature type="region of interest" description="Disordered" evidence="10">
    <location>
        <begin position="461"/>
        <end position="509"/>
    </location>
</feature>
<dbReference type="PROSITE" id="PS00455">
    <property type="entry name" value="AMP_BINDING"/>
    <property type="match status" value="1"/>
</dbReference>
<dbReference type="InterPro" id="IPR036968">
    <property type="entry name" value="Enolpyruvate_Tfrase_sf"/>
</dbReference>
<dbReference type="HAMAP" id="MF_00210">
    <property type="entry name" value="EPSP_synth"/>
    <property type="match status" value="1"/>
</dbReference>
<keyword evidence="15" id="KW-1185">Reference proteome</keyword>
<reference evidence="14 15" key="1">
    <citation type="submission" date="2024-03" db="EMBL/GenBank/DDBJ databases">
        <title>Whole genomes of four grape xylem sap localized bacterial endophytes.</title>
        <authorList>
            <person name="Kumar G."/>
            <person name="Savka M.A."/>
        </authorList>
    </citation>
    <scope>NUCLEOTIDE SEQUENCE [LARGE SCALE GENOMIC DNA]</scope>
    <source>
        <strain evidence="14 15">RIT_GXS8</strain>
    </source>
</reference>
<evidence type="ECO:0000256" key="2">
    <source>
        <dbReference type="ARBA" id="ARBA00006432"/>
    </source>
</evidence>
<evidence type="ECO:0000256" key="10">
    <source>
        <dbReference type="SAM" id="MobiDB-lite"/>
    </source>
</evidence>
<evidence type="ECO:0000256" key="3">
    <source>
        <dbReference type="ARBA" id="ARBA00009948"/>
    </source>
</evidence>
<feature type="binding site" evidence="9">
    <location>
        <position position="103"/>
    </location>
    <ligand>
        <name>phosphoenolpyruvate</name>
        <dbReference type="ChEBI" id="CHEBI:58702"/>
    </ligand>
</feature>
<gene>
    <name evidence="9 14" type="primary">aroA</name>
    <name evidence="14" type="ORF">WMN62_05820</name>
</gene>
<comment type="similarity">
    <text evidence="2">Belongs to the ATP-dependent AMP-binding enzyme family.</text>
</comment>
<sequence>MQLVVRGTSAPLVGELDVPVSKYHAHRALVLASLAKGTSIVSGISATRQVEWTVGTLRALGVDVKRRGNEYHVTGLGGRYEATDVVDHGSRGADGILNMGSSGTTLYFMTGLASLADKPMTLAGMKYFQRRPIKALLTSLTQMGIELEATNDCPPVTVQPKRPRGGDVTIAGTLSQWVSGLLLVAPFAEQETRIHITGGRLNEQPYVELTVRMMRQFGLTIEVSDDWLEYRIPANQQATPHDYVIPPDIGSAAFGIAAAGIRESNLLLRGMTAFTTAETDHPESEFLDLATAMGVPMRIDEETGFVRIEHDGSPLRPLDIDCQPIPDLLPVLSTMATFAEGTTRLWNVAHIRLKESDRVAAMLQLNRMGGRAEQGADELRVTGVGAEGLHGAQMSSFNDHRVLMSLAVAASKARGTSGLTYPRAYRISYPTFLEAMNSVGLDMEVGDALAAQIARDDRADAAEAAEMADARTDLGERTDGERADAERTDLGEQQPVAPTSPEPPELAGIDADPLVLSEQVRALATSDPDGLAVIEVGGAAPVNTTWRELQDEADKVSALLLELGVRTGESVAMQLPNWREFVSITLGAIQIGAVATPIMPVFGPRETTMTLARSRARVVFLPNLFRKRRPALELLDVIDEAKAQQRRLSVEHVIVLRSEARGQVDAPTNQPPLPADALDRVAASDWHWRYFDNALDAVHVDVDEITSRAPGPDDVCQLLFTSGTTGEPKGVQHPHRTLGLATAMHVAQSGLTSADRIYIPSPLAHQTGFLYGMLLAFRLGAPQVIQPVWDGTVALEQAFGVAKASFVQCATPFLTDLVDLVEAGAAQPESLRIFVPTGAAVPRALAQRAATVLGTAILGAFGTSETCLGALSSPSDDPAAAYGHDGRALPGIRIRIVDDEGHELPADTEGDFELHSPTMFDGYLDRQDLTDDVFTEDGWYRTGDLAKVDANGFLSITGRVKDVINRGGEKIPVVEIENLLYQHPLVTDVAIVAMPDARLGERACAFVVPAAGAEQLDFRSMQQALDKAGVSKYYWPERLEYIDELPRNAVGKVQKNILREQAAALVATKENETR</sequence>
<dbReference type="Pfam" id="PF13193">
    <property type="entry name" value="AMP-binding_C"/>
    <property type="match status" value="1"/>
</dbReference>
<keyword evidence="6 9" id="KW-0808">Transferase</keyword>
<feature type="binding site" evidence="9">
    <location>
        <position position="176"/>
    </location>
    <ligand>
        <name>phosphoenolpyruvate</name>
        <dbReference type="ChEBI" id="CHEBI:58702"/>
    </ligand>
</feature>
<proteinExistence type="inferred from homology"/>
<dbReference type="Gene3D" id="3.30.300.30">
    <property type="match status" value="1"/>
</dbReference>
<evidence type="ECO:0000256" key="5">
    <source>
        <dbReference type="ARBA" id="ARBA00022605"/>
    </source>
</evidence>
<feature type="binding site" evidence="9">
    <location>
        <position position="131"/>
    </location>
    <ligand>
        <name>phosphoenolpyruvate</name>
        <dbReference type="ChEBI" id="CHEBI:58702"/>
    </ligand>
</feature>
<feature type="active site" description="Proton acceptor" evidence="9">
    <location>
        <position position="327"/>
    </location>
</feature>
<evidence type="ECO:0000256" key="1">
    <source>
        <dbReference type="ARBA" id="ARBA00004811"/>
    </source>
</evidence>
<dbReference type="PANTHER" id="PTHR43201:SF5">
    <property type="entry name" value="MEDIUM-CHAIN ACYL-COA LIGASE ACSF2, MITOCHONDRIAL"/>
    <property type="match status" value="1"/>
</dbReference>
<feature type="binding site" evidence="9">
    <location>
        <position position="358"/>
    </location>
    <ligand>
        <name>phosphoenolpyruvate</name>
        <dbReference type="ChEBI" id="CHEBI:58702"/>
    </ligand>
</feature>
<dbReference type="EC" id="2.5.1.19" evidence="9"/>
<dbReference type="InterPro" id="IPR025110">
    <property type="entry name" value="AMP-bd_C"/>
</dbReference>
<feature type="binding site" evidence="9">
    <location>
        <position position="22"/>
    </location>
    <ligand>
        <name>phosphoenolpyruvate</name>
        <dbReference type="ChEBI" id="CHEBI:58702"/>
    </ligand>
</feature>
<feature type="binding site" evidence="9">
    <location>
        <position position="354"/>
    </location>
    <ligand>
        <name>3-phosphoshikimate</name>
        <dbReference type="ChEBI" id="CHEBI:145989"/>
    </ligand>
</feature>
<dbReference type="EMBL" id="JBBLYY010000032">
    <property type="protein sequence ID" value="MEK0170983.1"/>
    <property type="molecule type" value="Genomic_DNA"/>
</dbReference>
<comment type="function">
    <text evidence="9">Catalyzes the transfer of the enolpyruvyl moiety of phosphoenolpyruvate (PEP) to the 5-hydroxyl of shikimate-3-phosphate (S3P) to produce enolpyruvyl shikimate-3-phosphate and inorganic phosphate.</text>
</comment>
<accession>A0ABU8Y829</accession>
<keyword evidence="9" id="KW-0963">Cytoplasm</keyword>
<evidence type="ECO:0000256" key="7">
    <source>
        <dbReference type="ARBA" id="ARBA00023141"/>
    </source>
</evidence>
<evidence type="ECO:0000259" key="12">
    <source>
        <dbReference type="Pfam" id="PF00501"/>
    </source>
</evidence>
<dbReference type="InterPro" id="IPR000873">
    <property type="entry name" value="AMP-dep_synth/lig_dom"/>
</dbReference>
<dbReference type="InterPro" id="IPR001986">
    <property type="entry name" value="Enolpyruvate_Tfrase_dom"/>
</dbReference>
<dbReference type="PANTHER" id="PTHR43201">
    <property type="entry name" value="ACYL-COA SYNTHETASE"/>
    <property type="match status" value="1"/>
</dbReference>
<evidence type="ECO:0000313" key="14">
    <source>
        <dbReference type="EMBL" id="MEK0170983.1"/>
    </source>
</evidence>
<protein>
    <recommendedName>
        <fullName evidence="9">3-phosphoshikimate 1-carboxyvinyltransferase</fullName>
        <ecNumber evidence="9">2.5.1.19</ecNumber>
    </recommendedName>
    <alternativeName>
        <fullName evidence="9">5-enolpyruvylshikimate-3-phosphate synthase</fullName>
        <shortName evidence="9">EPSP synthase</shortName>
        <shortName evidence="9">EPSPS</shortName>
    </alternativeName>
</protein>
<dbReference type="InterPro" id="IPR006264">
    <property type="entry name" value="EPSP_synthase"/>
</dbReference>
<keyword evidence="5 9" id="KW-0028">Amino-acid biosynthesis</keyword>
<evidence type="ECO:0000256" key="9">
    <source>
        <dbReference type="HAMAP-Rule" id="MF_00210"/>
    </source>
</evidence>
<dbReference type="InterPro" id="IPR042099">
    <property type="entry name" value="ANL_N_sf"/>
</dbReference>
<comment type="similarity">
    <text evidence="3 9">Belongs to the EPSP synthase family.</text>
</comment>
<feature type="domain" description="AMP-dependent synthetase/ligase" evidence="12">
    <location>
        <begin position="525"/>
        <end position="924"/>
    </location>
</feature>
<dbReference type="InterPro" id="IPR045851">
    <property type="entry name" value="AMP-bd_C_sf"/>
</dbReference>
<dbReference type="RefSeq" id="WP_340196895.1">
    <property type="nucleotide sequence ID" value="NZ_JBBKAP010000050.1"/>
</dbReference>
<comment type="caution">
    <text evidence="14">The sequence shown here is derived from an EMBL/GenBank/DDBJ whole genome shotgun (WGS) entry which is preliminary data.</text>
</comment>
<dbReference type="Pfam" id="PF00501">
    <property type="entry name" value="AMP-binding"/>
    <property type="match status" value="1"/>
</dbReference>
<feature type="binding site" evidence="9">
    <location>
        <position position="176"/>
    </location>
    <ligand>
        <name>3-phosphoshikimate</name>
        <dbReference type="ChEBI" id="CHEBI:145989"/>
    </ligand>
</feature>
<feature type="binding site" evidence="9">
    <location>
        <position position="401"/>
    </location>
    <ligand>
        <name>phosphoenolpyruvate</name>
        <dbReference type="ChEBI" id="CHEBI:58702"/>
    </ligand>
</feature>
<evidence type="ECO:0000259" key="13">
    <source>
        <dbReference type="Pfam" id="PF13193"/>
    </source>
</evidence>
<evidence type="ECO:0000259" key="11">
    <source>
        <dbReference type="Pfam" id="PF00275"/>
    </source>
</evidence>
<feature type="binding site" evidence="9">
    <location>
        <position position="327"/>
    </location>
    <ligand>
        <name>3-phosphoshikimate</name>
        <dbReference type="ChEBI" id="CHEBI:145989"/>
    </ligand>
</feature>
<dbReference type="Gene3D" id="3.40.50.12780">
    <property type="entry name" value="N-terminal domain of ligase-like"/>
    <property type="match status" value="1"/>
</dbReference>
<dbReference type="NCBIfam" id="TIGR01356">
    <property type="entry name" value="aroA"/>
    <property type="match status" value="1"/>
</dbReference>
<dbReference type="Gene3D" id="3.65.10.10">
    <property type="entry name" value="Enolpyruvate transferase domain"/>
    <property type="match status" value="2"/>
</dbReference>
<dbReference type="InterPro" id="IPR013792">
    <property type="entry name" value="RNA3'P_cycl/enolpyr_Trfase_a/b"/>
</dbReference>
<name>A0ABU8Y829_9MICO</name>
<feature type="domain" description="Enolpyruvate transferase" evidence="11">
    <location>
        <begin position="9"/>
        <end position="436"/>
    </location>
</feature>
<feature type="binding site" evidence="9">
    <location>
        <position position="22"/>
    </location>
    <ligand>
        <name>3-phosphoshikimate</name>
        <dbReference type="ChEBI" id="CHEBI:145989"/>
    </ligand>
</feature>
<dbReference type="Pfam" id="PF00275">
    <property type="entry name" value="EPSP_synthase"/>
    <property type="match status" value="1"/>
</dbReference>
<feature type="binding site" evidence="9">
    <location>
        <position position="27"/>
    </location>
    <ligand>
        <name>3-phosphoshikimate</name>
        <dbReference type="ChEBI" id="CHEBI:145989"/>
    </ligand>
</feature>
<comment type="subunit">
    <text evidence="9">Monomer.</text>
</comment>
<keyword evidence="7 9" id="KW-0057">Aromatic amino acid biosynthesis</keyword>
<dbReference type="Proteomes" id="UP001370299">
    <property type="component" value="Unassembled WGS sequence"/>
</dbReference>
<evidence type="ECO:0000256" key="6">
    <source>
        <dbReference type="ARBA" id="ARBA00022679"/>
    </source>
</evidence>
<dbReference type="GO" id="GO:0003866">
    <property type="term" value="F:3-phosphoshikimate 1-carboxyvinyltransferase activity"/>
    <property type="evidence" value="ECO:0007669"/>
    <property type="project" value="UniProtKB-EC"/>
</dbReference>
<dbReference type="SUPFAM" id="SSF56801">
    <property type="entry name" value="Acetyl-CoA synthetase-like"/>
    <property type="match status" value="1"/>
</dbReference>